<name>A0ACA9TW17_BIOOC</name>
<accession>A0ACA9TW17</accession>
<keyword evidence="2" id="KW-1185">Reference proteome</keyword>
<sequence length="432" mass="47714">MHIGSLLKLWPLLPLVVGRASAKICDIPAQGDKSGDDSPAIINAFTECRKNSAIVFQNTTYYIKRALSFKDLDNVHIDVRGRLERLFLEEEMLTSTQWGTDIKYWLENSLPIGPGESQDSYPPAAYQNQTTAFILGGKRLNVEGHGYGTFDGNGQAWYDFVNGQSNYPNRPHMLVVTAEDSYFHGLRFVQPQMWTVTIVGSKNVVLEDIFVSAISRSSKPARNTDGANTMFSDNITLRRWEIENGDDSIAAKANSTNILIEDCIFRDGQGVAIGSIGQYANRFEIVENVVARNIKQYGSNYVARIKTWTGEQNEWPPNGGGGGIGYARNITWENITIEDGAKSPLIINQCYSNVAKVNCSTSTFDISDIRYSGISGTINTSRYAEFQCSRSQGGCDGIVMDDVNFIDVSGDEEKEATGIKCSNVNDPEGFDC</sequence>
<dbReference type="Proteomes" id="UP000836387">
    <property type="component" value="Unassembled WGS sequence"/>
</dbReference>
<organism evidence="1 2">
    <name type="scientific">Clonostachys rosea f. rosea IK726</name>
    <dbReference type="NCBI Taxonomy" id="1349383"/>
    <lineage>
        <taxon>Eukaryota</taxon>
        <taxon>Fungi</taxon>
        <taxon>Dikarya</taxon>
        <taxon>Ascomycota</taxon>
        <taxon>Pezizomycotina</taxon>
        <taxon>Sordariomycetes</taxon>
        <taxon>Hypocreomycetidae</taxon>
        <taxon>Hypocreales</taxon>
        <taxon>Bionectriaceae</taxon>
        <taxon>Clonostachys</taxon>
    </lineage>
</organism>
<gene>
    <name evidence="1" type="ORF">CRV2_00011176</name>
</gene>
<comment type="caution">
    <text evidence="1">The sequence shown here is derived from an EMBL/GenBank/DDBJ whole genome shotgun (WGS) entry which is preliminary data.</text>
</comment>
<reference evidence="1" key="2">
    <citation type="submission" date="2021-10" db="EMBL/GenBank/DDBJ databases">
        <authorList>
            <person name="Piombo E."/>
        </authorList>
    </citation>
    <scope>NUCLEOTIDE SEQUENCE</scope>
</reference>
<protein>
    <submittedName>
        <fullName evidence="1">Uncharacterized protein</fullName>
    </submittedName>
</protein>
<evidence type="ECO:0000313" key="2">
    <source>
        <dbReference type="Proteomes" id="UP000836387"/>
    </source>
</evidence>
<proteinExistence type="predicted"/>
<reference evidence="1" key="1">
    <citation type="submission" date="2020-04" db="EMBL/GenBank/DDBJ databases">
        <authorList>
            <person name="Broberg M."/>
        </authorList>
    </citation>
    <scope>NUCLEOTIDE SEQUENCE</scope>
</reference>
<evidence type="ECO:0000313" key="1">
    <source>
        <dbReference type="EMBL" id="CAG9945083.1"/>
    </source>
</evidence>
<dbReference type="EMBL" id="CADEHS020000008">
    <property type="protein sequence ID" value="CAG9945083.1"/>
    <property type="molecule type" value="Genomic_DNA"/>
</dbReference>